<proteinExistence type="predicted"/>
<dbReference type="EMBL" id="LLXL01000549">
    <property type="protein sequence ID" value="PKK71073.1"/>
    <property type="molecule type" value="Genomic_DNA"/>
</dbReference>
<dbReference type="VEuPathDB" id="FungiDB:RhiirFUN_019643"/>
<sequence length="452" mass="51960">MPELPKEYQRWENIVKKMCHLKAEERCNIGSVEIIMGKLYKRRSESQSSVSTLQSFKSEQLPHFSISQFKDTEPESAPFEFTADITNNSNNRNQVEFEDEKEDQIDQNNAVNSIIGSKSYEGTLYHCNGSSNGGDNNSNSSTDNYSNSNNGGDGGDGVDGGNGGNGGNGNRKNSKDKFIDVSSEVKAKINDQNIFQSFKIDVKLFANITTDDILNLKIDVHECSMGNMISKNCTALKRLGNGYFLDSVKINASSIYNNNYIRFKLKERYPYPENQEIKYSGGYGNKLEISKELFKAERSETYSTEYMTKRWDLRCNSENGIEWKWKYNGNKFIHEVNKKLFFTPKEHGIKWKILENSENSNFGKCKDFKNCGFCIKITQVLHFEFKNFYKYFPHKIQLVSCPTIAHSFTISFNSLADFNKKFINLKEDHIIESEYIISNNCIFNKNNIKRYT</sequence>
<evidence type="ECO:0000313" key="2">
    <source>
        <dbReference type="EMBL" id="PKK71073.1"/>
    </source>
</evidence>
<feature type="compositionally biased region" description="Low complexity" evidence="1">
    <location>
        <begin position="131"/>
        <end position="150"/>
    </location>
</feature>
<reference evidence="2 3" key="2">
    <citation type="submission" date="2017-10" db="EMBL/GenBank/DDBJ databases">
        <title>Extensive intraspecific genome diversity in a model arbuscular mycorrhizal fungus.</title>
        <authorList>
            <person name="Chen E.C.H."/>
            <person name="Morin E."/>
            <person name="Baudet D."/>
            <person name="Noel J."/>
            <person name="Ndikumana S."/>
            <person name="Charron P."/>
            <person name="St-Onge C."/>
            <person name="Giorgi J."/>
            <person name="Grigoriev I.V."/>
            <person name="Roux C."/>
            <person name="Martin F.M."/>
            <person name="Corradi N."/>
        </authorList>
    </citation>
    <scope>NUCLEOTIDE SEQUENCE [LARGE SCALE GENOMIC DNA]</scope>
    <source>
        <strain evidence="2 3">C2</strain>
    </source>
</reference>
<dbReference type="VEuPathDB" id="FungiDB:FUN_005231"/>
<feature type="compositionally biased region" description="Gly residues" evidence="1">
    <location>
        <begin position="151"/>
        <end position="169"/>
    </location>
</feature>
<dbReference type="Proteomes" id="UP000233469">
    <property type="component" value="Unassembled WGS sequence"/>
</dbReference>
<dbReference type="AlphaFoldDB" id="A0A2N1NAZ3"/>
<comment type="caution">
    <text evidence="2">The sequence shown here is derived from an EMBL/GenBank/DDBJ whole genome shotgun (WGS) entry which is preliminary data.</text>
</comment>
<evidence type="ECO:0000313" key="3">
    <source>
        <dbReference type="Proteomes" id="UP000233469"/>
    </source>
</evidence>
<dbReference type="VEuPathDB" id="FungiDB:RhiirA1_471724"/>
<name>A0A2N1NAZ3_9GLOM</name>
<accession>A0A2N1NAZ3</accession>
<dbReference type="VEuPathDB" id="FungiDB:RhiirFUN_015647"/>
<feature type="region of interest" description="Disordered" evidence="1">
    <location>
        <begin position="131"/>
        <end position="175"/>
    </location>
</feature>
<gene>
    <name evidence="2" type="ORF">RhiirC2_778847</name>
</gene>
<dbReference type="VEuPathDB" id="FungiDB:RhiirA1_535702"/>
<reference evidence="2 3" key="1">
    <citation type="submission" date="2016-04" db="EMBL/GenBank/DDBJ databases">
        <title>Genome analyses suggest a sexual origin of heterokaryosis in a supposedly ancient asexual fungus.</title>
        <authorList>
            <person name="Ropars J."/>
            <person name="Sedzielewska K."/>
            <person name="Noel J."/>
            <person name="Charron P."/>
            <person name="Farinelli L."/>
            <person name="Marton T."/>
            <person name="Kruger M."/>
            <person name="Pelin A."/>
            <person name="Brachmann A."/>
            <person name="Corradi N."/>
        </authorList>
    </citation>
    <scope>NUCLEOTIDE SEQUENCE [LARGE SCALE GENOMIC DNA]</scope>
    <source>
        <strain evidence="2 3">C2</strain>
    </source>
</reference>
<protein>
    <submittedName>
        <fullName evidence="2">Uncharacterized protein</fullName>
    </submittedName>
</protein>
<organism evidence="2 3">
    <name type="scientific">Rhizophagus irregularis</name>
    <dbReference type="NCBI Taxonomy" id="588596"/>
    <lineage>
        <taxon>Eukaryota</taxon>
        <taxon>Fungi</taxon>
        <taxon>Fungi incertae sedis</taxon>
        <taxon>Mucoromycota</taxon>
        <taxon>Glomeromycotina</taxon>
        <taxon>Glomeromycetes</taxon>
        <taxon>Glomerales</taxon>
        <taxon>Glomeraceae</taxon>
        <taxon>Rhizophagus</taxon>
    </lineage>
</organism>
<evidence type="ECO:0000256" key="1">
    <source>
        <dbReference type="SAM" id="MobiDB-lite"/>
    </source>
</evidence>